<evidence type="ECO:0000313" key="3">
    <source>
        <dbReference type="Proteomes" id="UP000002029"/>
    </source>
</evidence>
<dbReference type="SUPFAM" id="SSF47240">
    <property type="entry name" value="Ferritin-like"/>
    <property type="match status" value="1"/>
</dbReference>
<dbReference type="KEGG" id="sro:Sros_1568"/>
<dbReference type="Proteomes" id="UP000002029">
    <property type="component" value="Chromosome"/>
</dbReference>
<reference evidence="2 3" key="1">
    <citation type="journal article" date="2010" name="Stand. Genomic Sci.">
        <title>Complete genome sequence of Streptosporangium roseum type strain (NI 9100).</title>
        <authorList>
            <person name="Nolan M."/>
            <person name="Sikorski J."/>
            <person name="Jando M."/>
            <person name="Lucas S."/>
            <person name="Lapidus A."/>
            <person name="Glavina Del Rio T."/>
            <person name="Chen F."/>
            <person name="Tice H."/>
            <person name="Pitluck S."/>
            <person name="Cheng J.F."/>
            <person name="Chertkov O."/>
            <person name="Sims D."/>
            <person name="Meincke L."/>
            <person name="Brettin T."/>
            <person name="Han C."/>
            <person name="Detter J.C."/>
            <person name="Bruce D."/>
            <person name="Goodwin L."/>
            <person name="Land M."/>
            <person name="Hauser L."/>
            <person name="Chang Y.J."/>
            <person name="Jeffries C.D."/>
            <person name="Ivanova N."/>
            <person name="Mavromatis K."/>
            <person name="Mikhailova N."/>
            <person name="Chen A."/>
            <person name="Palaniappan K."/>
            <person name="Chain P."/>
            <person name="Rohde M."/>
            <person name="Goker M."/>
            <person name="Bristow J."/>
            <person name="Eisen J.A."/>
            <person name="Markowitz V."/>
            <person name="Hugenholtz P."/>
            <person name="Kyrpides N.C."/>
            <person name="Klenk H.P."/>
        </authorList>
    </citation>
    <scope>NUCLEOTIDE SEQUENCE [LARGE SCALE GENOMIC DNA]</scope>
    <source>
        <strain evidence="3">ATCC 12428 / DSM 43021 / JCM 3005 / NI 9100</strain>
    </source>
</reference>
<dbReference type="InterPro" id="IPR009078">
    <property type="entry name" value="Ferritin-like_SF"/>
</dbReference>
<gene>
    <name evidence="2" type="ordered locus">Sros_1568</name>
</gene>
<evidence type="ECO:0000313" key="2">
    <source>
        <dbReference type="EMBL" id="ACZ84561.1"/>
    </source>
</evidence>
<name>D2AQL7_STRRD</name>
<dbReference type="HOGENOM" id="CLU_2208619_0_0_11"/>
<proteinExistence type="predicted"/>
<evidence type="ECO:0000256" key="1">
    <source>
        <dbReference type="SAM" id="MobiDB-lite"/>
    </source>
</evidence>
<keyword evidence="3" id="KW-1185">Reference proteome</keyword>
<feature type="region of interest" description="Disordered" evidence="1">
    <location>
        <begin position="83"/>
        <end position="107"/>
    </location>
</feature>
<feature type="compositionally biased region" description="Basic and acidic residues" evidence="1">
    <location>
        <begin position="96"/>
        <end position="107"/>
    </location>
</feature>
<dbReference type="STRING" id="479432.Sros_1568"/>
<dbReference type="EMBL" id="CP001814">
    <property type="protein sequence ID" value="ACZ84561.1"/>
    <property type="molecule type" value="Genomic_DNA"/>
</dbReference>
<sequence length="107" mass="12173">MVAEVITLRHHLALRGGSRDRLASGVAGGILADERRHVPFHRDRLRDSFRKPPVTLRHSQCFRAVSTLKGRLSGSIEAPHIATNERIAVNQGRPGRWREPSRDIRRR</sequence>
<dbReference type="AlphaFoldDB" id="D2AQL7"/>
<protein>
    <submittedName>
        <fullName evidence="2">Uncharacterized protein</fullName>
    </submittedName>
</protein>
<organism evidence="2 3">
    <name type="scientific">Streptosporangium roseum (strain ATCC 12428 / DSM 43021 / JCM 3005 / KCTC 9067 / NCIMB 10171 / NRRL 2505 / NI 9100)</name>
    <dbReference type="NCBI Taxonomy" id="479432"/>
    <lineage>
        <taxon>Bacteria</taxon>
        <taxon>Bacillati</taxon>
        <taxon>Actinomycetota</taxon>
        <taxon>Actinomycetes</taxon>
        <taxon>Streptosporangiales</taxon>
        <taxon>Streptosporangiaceae</taxon>
        <taxon>Streptosporangium</taxon>
    </lineage>
</organism>
<accession>D2AQL7</accession>